<protein>
    <submittedName>
        <fullName evidence="2">Kirola</fullName>
    </submittedName>
</protein>
<dbReference type="CDD" id="cd07816">
    <property type="entry name" value="Bet_v1-like"/>
    <property type="match status" value="1"/>
</dbReference>
<dbReference type="SUPFAM" id="SSF55961">
    <property type="entry name" value="Bet v1-like"/>
    <property type="match status" value="1"/>
</dbReference>
<reference evidence="2" key="1">
    <citation type="submission" date="2020-06" db="EMBL/GenBank/DDBJ databases">
        <authorList>
            <person name="Li T."/>
            <person name="Hu X."/>
            <person name="Zhang T."/>
            <person name="Song X."/>
            <person name="Zhang H."/>
            <person name="Dai N."/>
            <person name="Sheng W."/>
            <person name="Hou X."/>
            <person name="Wei L."/>
        </authorList>
    </citation>
    <scope>NUCLEOTIDE SEQUENCE</scope>
    <source>
        <strain evidence="2">KEN1</strain>
        <tissue evidence="2">Leaf</tissue>
    </source>
</reference>
<dbReference type="PANTHER" id="PTHR31907">
    <property type="entry name" value="MLP-LIKE PROTEIN 423"/>
    <property type="match status" value="1"/>
</dbReference>
<dbReference type="EMBL" id="JACGWN010000006">
    <property type="protein sequence ID" value="KAL0446770.1"/>
    <property type="molecule type" value="Genomic_DNA"/>
</dbReference>
<evidence type="ECO:0000313" key="2">
    <source>
        <dbReference type="EMBL" id="KAL0446770.1"/>
    </source>
</evidence>
<sequence length="154" mass="17728">MGLHGKLVTQISIKVDGDLFFHLFKHKLHHITNICPQKIQSVNLISGQWGTVGSVISWNYIKDGASFTAKEIIEAVDEEKRSITYKVIEGDLMAYYNIFKLTFSVDSNGELDNVVRWSLEYEKKNESVPEPWTFLDFCVTATKEIERHYMLVPN</sequence>
<dbReference type="InterPro" id="IPR051761">
    <property type="entry name" value="MLP-like_ligand-binding"/>
</dbReference>
<reference evidence="2" key="2">
    <citation type="journal article" date="2024" name="Plant">
        <title>Genomic evolution and insights into agronomic trait innovations of Sesamum species.</title>
        <authorList>
            <person name="Miao H."/>
            <person name="Wang L."/>
            <person name="Qu L."/>
            <person name="Liu H."/>
            <person name="Sun Y."/>
            <person name="Le M."/>
            <person name="Wang Q."/>
            <person name="Wei S."/>
            <person name="Zheng Y."/>
            <person name="Lin W."/>
            <person name="Duan Y."/>
            <person name="Cao H."/>
            <person name="Xiong S."/>
            <person name="Wang X."/>
            <person name="Wei L."/>
            <person name="Li C."/>
            <person name="Ma Q."/>
            <person name="Ju M."/>
            <person name="Zhao R."/>
            <person name="Li G."/>
            <person name="Mu C."/>
            <person name="Tian Q."/>
            <person name="Mei H."/>
            <person name="Zhang T."/>
            <person name="Gao T."/>
            <person name="Zhang H."/>
        </authorList>
    </citation>
    <scope>NUCLEOTIDE SEQUENCE</scope>
    <source>
        <strain evidence="2">KEN1</strain>
    </source>
</reference>
<comment type="caution">
    <text evidence="2">The sequence shown here is derived from an EMBL/GenBank/DDBJ whole genome shotgun (WGS) entry which is preliminary data.</text>
</comment>
<dbReference type="Pfam" id="PF00407">
    <property type="entry name" value="Bet_v_1"/>
    <property type="match status" value="1"/>
</dbReference>
<evidence type="ECO:0000259" key="1">
    <source>
        <dbReference type="SMART" id="SM01037"/>
    </source>
</evidence>
<gene>
    <name evidence="2" type="ORF">Slati_1804900</name>
</gene>
<feature type="domain" description="Bet v I/Major latex protein" evidence="1">
    <location>
        <begin position="2"/>
        <end position="154"/>
    </location>
</feature>
<dbReference type="Gene3D" id="3.30.530.20">
    <property type="match status" value="1"/>
</dbReference>
<dbReference type="InterPro" id="IPR023393">
    <property type="entry name" value="START-like_dom_sf"/>
</dbReference>
<dbReference type="AlphaFoldDB" id="A0AAW2WYL1"/>
<dbReference type="GO" id="GO:0006952">
    <property type="term" value="P:defense response"/>
    <property type="evidence" value="ECO:0007669"/>
    <property type="project" value="InterPro"/>
</dbReference>
<dbReference type="InterPro" id="IPR000916">
    <property type="entry name" value="Bet_v_I/MLP"/>
</dbReference>
<name>A0AAW2WYL1_9LAMI</name>
<proteinExistence type="predicted"/>
<organism evidence="2">
    <name type="scientific">Sesamum latifolium</name>
    <dbReference type="NCBI Taxonomy" id="2727402"/>
    <lineage>
        <taxon>Eukaryota</taxon>
        <taxon>Viridiplantae</taxon>
        <taxon>Streptophyta</taxon>
        <taxon>Embryophyta</taxon>
        <taxon>Tracheophyta</taxon>
        <taxon>Spermatophyta</taxon>
        <taxon>Magnoliopsida</taxon>
        <taxon>eudicotyledons</taxon>
        <taxon>Gunneridae</taxon>
        <taxon>Pentapetalae</taxon>
        <taxon>asterids</taxon>
        <taxon>lamiids</taxon>
        <taxon>Lamiales</taxon>
        <taxon>Pedaliaceae</taxon>
        <taxon>Sesamum</taxon>
    </lineage>
</organism>
<dbReference type="SMART" id="SM01037">
    <property type="entry name" value="Bet_v_1"/>
    <property type="match status" value="1"/>
</dbReference>
<accession>A0AAW2WYL1</accession>